<evidence type="ECO:0000313" key="4">
    <source>
        <dbReference type="Proteomes" id="UP000597989"/>
    </source>
</evidence>
<dbReference type="Proteomes" id="UP000597989">
    <property type="component" value="Unassembled WGS sequence"/>
</dbReference>
<keyword evidence="5" id="KW-1185">Reference proteome</keyword>
<reference evidence="3 4" key="1">
    <citation type="journal article" date="2014" name="Int. J. Syst. Evol. Microbiol.">
        <title>Complete genome sequence of Corynebacterium casei LMG S-19264T (=DSM 44701T), isolated from a smear-ripened cheese.</title>
        <authorList>
            <consortium name="US DOE Joint Genome Institute (JGI-PGF)"/>
            <person name="Walter F."/>
            <person name="Albersmeier A."/>
            <person name="Kalinowski J."/>
            <person name="Ruckert C."/>
        </authorList>
    </citation>
    <scope>NUCLEOTIDE SEQUENCE [LARGE SCALE GENOMIC DNA]</scope>
    <source>
        <strain evidence="3 4">CGMCC 4.7206</strain>
    </source>
</reference>
<reference evidence="2 5" key="2">
    <citation type="journal article" date="2019" name="Int. J. Syst. Evol. Microbiol.">
        <title>The Global Catalogue of Microorganisms (GCM) 10K type strain sequencing project: providing services to taxonomists for standard genome sequencing and annotation.</title>
        <authorList>
            <consortium name="The Broad Institute Genomics Platform"/>
            <consortium name="The Broad Institute Genome Sequencing Center for Infectious Disease"/>
            <person name="Wu L."/>
            <person name="Ma J."/>
        </authorList>
    </citation>
    <scope>NUCLEOTIDE SEQUENCE [LARGE SCALE GENOMIC DNA]</scope>
    <source>
        <strain evidence="2 5">JCM 10664</strain>
    </source>
</reference>
<sequence length="87" mass="9230">MQVNGTRMYRVKAVAQMLDVHVSTVYRLAESGRLHSVRVGFGNGALRIPAESLNAYLMSLGMAPIEPSASEAASATDAAHQDGKEVA</sequence>
<evidence type="ECO:0000313" key="2">
    <source>
        <dbReference type="EMBL" id="GAA0538834.1"/>
    </source>
</evidence>
<dbReference type="InterPro" id="IPR041657">
    <property type="entry name" value="HTH_17"/>
</dbReference>
<comment type="caution">
    <text evidence="3">The sequence shown here is derived from an EMBL/GenBank/DDBJ whole genome shotgun (WGS) entry which is preliminary data.</text>
</comment>
<dbReference type="EMBL" id="BAAAHC010000024">
    <property type="protein sequence ID" value="GAA0538834.1"/>
    <property type="molecule type" value="Genomic_DNA"/>
</dbReference>
<gene>
    <name evidence="2" type="ORF">GCM10009545_46870</name>
    <name evidence="3" type="ORF">GCM10011581_05910</name>
</gene>
<organism evidence="3 4">
    <name type="scientific">Saccharopolyspora thermophila</name>
    <dbReference type="NCBI Taxonomy" id="89367"/>
    <lineage>
        <taxon>Bacteria</taxon>
        <taxon>Bacillati</taxon>
        <taxon>Actinomycetota</taxon>
        <taxon>Actinomycetes</taxon>
        <taxon>Pseudonocardiales</taxon>
        <taxon>Pseudonocardiaceae</taxon>
        <taxon>Saccharopolyspora</taxon>
    </lineage>
</organism>
<dbReference type="NCBIfam" id="TIGR01764">
    <property type="entry name" value="excise"/>
    <property type="match status" value="1"/>
</dbReference>
<dbReference type="Proteomes" id="UP001500220">
    <property type="component" value="Unassembled WGS sequence"/>
</dbReference>
<evidence type="ECO:0000313" key="3">
    <source>
        <dbReference type="EMBL" id="GGI71721.1"/>
    </source>
</evidence>
<name>A0A917JJM9_9PSEU</name>
<proteinExistence type="predicted"/>
<dbReference type="AlphaFoldDB" id="A0A917JJM9"/>
<dbReference type="SUPFAM" id="SSF46955">
    <property type="entry name" value="Putative DNA-binding domain"/>
    <property type="match status" value="1"/>
</dbReference>
<accession>A0A917JJM9</accession>
<dbReference type="EMBL" id="BMMT01000001">
    <property type="protein sequence ID" value="GGI71721.1"/>
    <property type="molecule type" value="Genomic_DNA"/>
</dbReference>
<feature type="domain" description="Helix-turn-helix" evidence="1">
    <location>
        <begin position="8"/>
        <end position="58"/>
    </location>
</feature>
<evidence type="ECO:0000313" key="5">
    <source>
        <dbReference type="Proteomes" id="UP001500220"/>
    </source>
</evidence>
<dbReference type="GO" id="GO:0003677">
    <property type="term" value="F:DNA binding"/>
    <property type="evidence" value="ECO:0007669"/>
    <property type="project" value="InterPro"/>
</dbReference>
<dbReference type="Pfam" id="PF12728">
    <property type="entry name" value="HTH_17"/>
    <property type="match status" value="1"/>
</dbReference>
<dbReference type="InterPro" id="IPR010093">
    <property type="entry name" value="SinI_DNA-bd"/>
</dbReference>
<dbReference type="InterPro" id="IPR009061">
    <property type="entry name" value="DNA-bd_dom_put_sf"/>
</dbReference>
<reference evidence="2" key="4">
    <citation type="submission" date="2023-12" db="EMBL/GenBank/DDBJ databases">
        <authorList>
            <person name="Sun Q."/>
            <person name="Inoue M."/>
        </authorList>
    </citation>
    <scope>NUCLEOTIDE SEQUENCE</scope>
    <source>
        <strain evidence="2">JCM 10664</strain>
    </source>
</reference>
<reference evidence="3" key="3">
    <citation type="submission" date="2020-09" db="EMBL/GenBank/DDBJ databases">
        <authorList>
            <person name="Sun Q."/>
            <person name="Zhou Y."/>
        </authorList>
    </citation>
    <scope>NUCLEOTIDE SEQUENCE</scope>
    <source>
        <strain evidence="3">CGMCC 4.7206</strain>
    </source>
</reference>
<protein>
    <recommendedName>
        <fullName evidence="1">Helix-turn-helix domain-containing protein</fullName>
    </recommendedName>
</protein>
<evidence type="ECO:0000259" key="1">
    <source>
        <dbReference type="Pfam" id="PF12728"/>
    </source>
</evidence>